<evidence type="ECO:0000256" key="1">
    <source>
        <dbReference type="SAM" id="Phobius"/>
    </source>
</evidence>
<dbReference type="EMBL" id="CP158281">
    <property type="protein sequence ID" value="XBV88265.1"/>
    <property type="molecule type" value="Genomic_DNA"/>
</dbReference>
<protein>
    <submittedName>
        <fullName evidence="2">Uncharacterized protein</fullName>
    </submittedName>
</protein>
<dbReference type="KEGG" id="bkr:AAFP32_11945"/>
<organism evidence="2">
    <name type="scientific">Brevibacterium koreense</name>
    <dbReference type="NCBI Taxonomy" id="3140787"/>
    <lineage>
        <taxon>Bacteria</taxon>
        <taxon>Bacillati</taxon>
        <taxon>Actinomycetota</taxon>
        <taxon>Actinomycetes</taxon>
        <taxon>Micrococcales</taxon>
        <taxon>Brevibacteriaceae</taxon>
        <taxon>Brevibacterium</taxon>
    </lineage>
</organism>
<name>A0AAU7UI55_9MICO</name>
<accession>A0AAU7UI55</accession>
<keyword evidence="1" id="KW-1133">Transmembrane helix</keyword>
<feature type="transmembrane region" description="Helical" evidence="1">
    <location>
        <begin position="27"/>
        <end position="47"/>
    </location>
</feature>
<dbReference type="AlphaFoldDB" id="A0AAU7UI55"/>
<dbReference type="RefSeq" id="WP_350269304.1">
    <property type="nucleotide sequence ID" value="NZ_CP158281.1"/>
</dbReference>
<keyword evidence="1" id="KW-0472">Membrane</keyword>
<reference evidence="2" key="1">
    <citation type="submission" date="2024-06" db="EMBL/GenBank/DDBJ databases">
        <title>Brevibacterium koreense sp. nov., isolated from jogae-jeotgal, a Korean fermented seafood.</title>
        <authorList>
            <person name="Whon T.W."/>
            <person name="Nam S."/>
            <person name="Kim Y."/>
        </authorList>
    </citation>
    <scope>NUCLEOTIDE SEQUENCE</scope>
    <source>
        <strain evidence="2">CBA3109</strain>
    </source>
</reference>
<sequence length="144" mass="14974">MKTLLNALKMIPRALNIMLTGPGWKTLWQPLVIAAIGAIAGLALRGVSTLPGITLDMESLGKACLAIAFLGACAGAFGASSTFPTPAKEKALKMQTGEVATSKQALEELQLREQIRDLWTALGWGLVIIGAAGSFISQIPLAGS</sequence>
<keyword evidence="1" id="KW-0812">Transmembrane</keyword>
<evidence type="ECO:0000313" key="2">
    <source>
        <dbReference type="EMBL" id="XBV88265.1"/>
    </source>
</evidence>
<feature type="transmembrane region" description="Helical" evidence="1">
    <location>
        <begin position="59"/>
        <end position="79"/>
    </location>
</feature>
<proteinExistence type="predicted"/>
<gene>
    <name evidence="2" type="ORF">AAFP32_11945</name>
</gene>
<feature type="transmembrane region" description="Helical" evidence="1">
    <location>
        <begin position="121"/>
        <end position="142"/>
    </location>
</feature>